<accession>A0A8K1F9N5</accession>
<proteinExistence type="predicted"/>
<feature type="region of interest" description="Disordered" evidence="1">
    <location>
        <begin position="385"/>
        <end position="410"/>
    </location>
</feature>
<sequence>MDDAAPHKCSITLQIDAAVEDDAFNAPSFRFRFVEGSKKQTPTIGSAGWQPLADADQGSFRFEQVFSDVLVTEAFARTMDEDPIVSFMLSDQHAGATGAQSTTANAKASGGKNAPAVPQVDTPLTPSLTSRKSNTTGRGKLIADIFEVDVSSLLSGRLLVEQTWRSNENTHPAAQDPETSSTNSDEEEEESLFARLTRPAGKTIASTSASRSLFTSASGIRFLTIRVLVDKPLLSVGLHRKLNPLTLTIGTIRRLPGIAYQRSASGASPHDALVNSCRPVYALMHFFPDRRLYGPDTHSQSNQTDKKRLVLTSGQSPSATINWNHSVTFLCGRCAPLELYDAFQASTLTLEIHDRDLFQPSVITKLQNKWESLNTTGIDPTAVVPQAGANGEPVSTPSRATSPRTGAQQPQIKPLDAFAVDEIARNDWQTVLTRANECFAFSTASFRLEEVLHKAKAMTSLPPINSPASPSNAKPYMSLKLTSSVLANKRRARPIGSTHGASVFTSEENTADLSALDKLVREPGAFATSDTTLSLCVTLAHPIAAPAASNAASSTLETTALPLFSRMVLIFPYKDSSTLKQIMNAMEGVNLTALPGVPIRSYQMTDEEKRGCDSGTLDVITGVMVLDDIFRMVILEGLADGGMRTVYQELPRTRANDPESFRMFPNDQLRFTQRLYAPFEIDLKRIKLRYALPVLLTMPDIYMRTKVAENCFLALTRLQGMRRMSRLAEVKELDLFPTATMLLEVESKYGESISLQDIYGVTGKSRKIEETIEDPATNEPNGEEEEGTRTRPSAYGETRLKTPTDATNPEYEAFKRTRIPKDYLQERRQELEAEKRAYEQQKALQDAAQRDQPTGPVYMYSGQKLRTQDALQEELRKQLSKDKRGTYTYGPEFQSLAFSLVNPDELRQTEEREGRKLWTTQRGFIYPAPRPTSEYYKHRDAPSEARCEDLRQPFVDNINHPKPVSRDGSSPSNGRSRPEFVTLPSKDMVFGGTNGDGSANPDYFKSVHLCGEGLRREMEEALQKEQDEWERKLVVDRSQIKFLAHGNICSLPHQGKPSQLDKLTDILNAPVRSKPLRIVRNATLPSGKRVPLQAAPASILNQQEYVGCVASTFATTLRPTDATQFLSKHAASGKPADFHFPSTTDVLTPPVKKFTTYKGITTVPDHEKKSLLWRNPPV</sequence>
<evidence type="ECO:0000313" key="3">
    <source>
        <dbReference type="Proteomes" id="UP000794436"/>
    </source>
</evidence>
<gene>
    <name evidence="2" type="ORF">Poli38472_013301</name>
</gene>
<dbReference type="PANTHER" id="PTHR33667">
    <property type="entry name" value="SI:DKEY-57N24.6"/>
    <property type="match status" value="1"/>
</dbReference>
<evidence type="ECO:0000256" key="1">
    <source>
        <dbReference type="SAM" id="MobiDB-lite"/>
    </source>
</evidence>
<evidence type="ECO:0000313" key="2">
    <source>
        <dbReference type="EMBL" id="TMW55410.1"/>
    </source>
</evidence>
<protein>
    <submittedName>
        <fullName evidence="2">Uncharacterized protein</fullName>
    </submittedName>
</protein>
<feature type="region of interest" description="Disordered" evidence="1">
    <location>
        <begin position="166"/>
        <end position="198"/>
    </location>
</feature>
<feature type="compositionally biased region" description="Polar residues" evidence="1">
    <location>
        <begin position="393"/>
        <end position="410"/>
    </location>
</feature>
<dbReference type="EMBL" id="SPLM01000148">
    <property type="protein sequence ID" value="TMW55410.1"/>
    <property type="molecule type" value="Genomic_DNA"/>
</dbReference>
<comment type="caution">
    <text evidence="2">The sequence shown here is derived from an EMBL/GenBank/DDBJ whole genome shotgun (WGS) entry which is preliminary data.</text>
</comment>
<dbReference type="AlphaFoldDB" id="A0A8K1F9N5"/>
<feature type="region of interest" description="Disordered" evidence="1">
    <location>
        <begin position="769"/>
        <end position="819"/>
    </location>
</feature>
<reference evidence="2" key="1">
    <citation type="submission" date="2019-03" db="EMBL/GenBank/DDBJ databases">
        <title>Long read genome sequence of the mycoparasitic Pythium oligandrum ATCC 38472 isolated from sugarbeet rhizosphere.</title>
        <authorList>
            <person name="Gaulin E."/>
        </authorList>
    </citation>
    <scope>NUCLEOTIDE SEQUENCE</scope>
    <source>
        <strain evidence="2">ATCC 38472_TT</strain>
    </source>
</reference>
<feature type="region of interest" description="Disordered" evidence="1">
    <location>
        <begin position="955"/>
        <end position="980"/>
    </location>
</feature>
<organism evidence="2 3">
    <name type="scientific">Pythium oligandrum</name>
    <name type="common">Mycoparasitic fungus</name>
    <dbReference type="NCBI Taxonomy" id="41045"/>
    <lineage>
        <taxon>Eukaryota</taxon>
        <taxon>Sar</taxon>
        <taxon>Stramenopiles</taxon>
        <taxon>Oomycota</taxon>
        <taxon>Peronosporomycetes</taxon>
        <taxon>Pythiales</taxon>
        <taxon>Pythiaceae</taxon>
        <taxon>Pythium</taxon>
    </lineage>
</organism>
<feature type="region of interest" description="Disordered" evidence="1">
    <location>
        <begin position="98"/>
        <end position="135"/>
    </location>
</feature>
<dbReference type="OrthoDB" id="188352at2759"/>
<dbReference type="Proteomes" id="UP000794436">
    <property type="component" value="Unassembled WGS sequence"/>
</dbReference>
<name>A0A8K1F9N5_PYTOL</name>
<dbReference type="PANTHER" id="PTHR33667:SF7">
    <property type="entry name" value="RIKEN CDNA 1810020O05 GENE"/>
    <property type="match status" value="1"/>
</dbReference>
<feature type="compositionally biased region" description="Polar residues" evidence="1">
    <location>
        <begin position="122"/>
        <end position="135"/>
    </location>
</feature>
<keyword evidence="3" id="KW-1185">Reference proteome</keyword>
<feature type="region of interest" description="Disordered" evidence="1">
    <location>
        <begin position="835"/>
        <end position="856"/>
    </location>
</feature>